<protein>
    <submittedName>
        <fullName evidence="2">Uncharacterized protein</fullName>
    </submittedName>
</protein>
<dbReference type="Proteomes" id="UP000095287">
    <property type="component" value="Unplaced"/>
</dbReference>
<reference evidence="2" key="1">
    <citation type="submission" date="2016-11" db="UniProtKB">
        <authorList>
            <consortium name="WormBaseParasite"/>
        </authorList>
    </citation>
    <scope>IDENTIFICATION</scope>
</reference>
<evidence type="ECO:0000313" key="1">
    <source>
        <dbReference type="Proteomes" id="UP000095287"/>
    </source>
</evidence>
<name>A0A1I7YTS9_9BILA</name>
<keyword evidence="1" id="KW-1185">Reference proteome</keyword>
<proteinExistence type="predicted"/>
<organism evidence="1 2">
    <name type="scientific">Steinernema glaseri</name>
    <dbReference type="NCBI Taxonomy" id="37863"/>
    <lineage>
        <taxon>Eukaryota</taxon>
        <taxon>Metazoa</taxon>
        <taxon>Ecdysozoa</taxon>
        <taxon>Nematoda</taxon>
        <taxon>Chromadorea</taxon>
        <taxon>Rhabditida</taxon>
        <taxon>Tylenchina</taxon>
        <taxon>Panagrolaimomorpha</taxon>
        <taxon>Strongyloidoidea</taxon>
        <taxon>Steinernematidae</taxon>
        <taxon>Steinernema</taxon>
    </lineage>
</organism>
<evidence type="ECO:0000313" key="2">
    <source>
        <dbReference type="WBParaSite" id="L893_g19430.t1"/>
    </source>
</evidence>
<accession>A0A1I7YTS9</accession>
<dbReference type="WBParaSite" id="L893_g19430.t1">
    <property type="protein sequence ID" value="L893_g19430.t1"/>
    <property type="gene ID" value="L893_g19430"/>
</dbReference>
<sequence>MGSDRYLYSVQLSSVRLGVGVVSRFGNKSALHVAPGSAVTDPTGHGGFHEAIKRRLRKSVQRDAVSPAADKASPKAYVEGLRRRSVRERPFLHMGFTETASAGANSYQARVRHMETRSSLVLLGTMLLEISQWSVKAEQKHVRAVFFHTHKHIKLTAISSDHMSLELSRE</sequence>
<dbReference type="AlphaFoldDB" id="A0A1I7YTS9"/>